<dbReference type="EMBL" id="NIOF01000003">
    <property type="protein sequence ID" value="OWQ91498.1"/>
    <property type="molecule type" value="Genomic_DNA"/>
</dbReference>
<dbReference type="AlphaFoldDB" id="A0A246JG40"/>
<evidence type="ECO:0000256" key="2">
    <source>
        <dbReference type="ARBA" id="ARBA00022692"/>
    </source>
</evidence>
<evidence type="ECO:0000259" key="4">
    <source>
        <dbReference type="Pfam" id="PF03865"/>
    </source>
</evidence>
<evidence type="ECO:0008006" key="8">
    <source>
        <dbReference type="Google" id="ProtNLM"/>
    </source>
</evidence>
<dbReference type="GO" id="GO:0098046">
    <property type="term" value="C:type V protein secretion system complex"/>
    <property type="evidence" value="ECO:0007669"/>
    <property type="project" value="TreeGrafter"/>
</dbReference>
<evidence type="ECO:0000313" key="6">
    <source>
        <dbReference type="EMBL" id="OWQ91498.1"/>
    </source>
</evidence>
<dbReference type="Gene3D" id="2.40.160.50">
    <property type="entry name" value="membrane protein fhac: a member of the omp85/tpsb transporter family"/>
    <property type="match status" value="1"/>
</dbReference>
<evidence type="ECO:0000259" key="5">
    <source>
        <dbReference type="Pfam" id="PF08479"/>
    </source>
</evidence>
<dbReference type="Pfam" id="PF03865">
    <property type="entry name" value="ShlB"/>
    <property type="match status" value="1"/>
</dbReference>
<keyword evidence="3" id="KW-0998">Cell outer membrane</keyword>
<dbReference type="Proteomes" id="UP000197468">
    <property type="component" value="Unassembled WGS sequence"/>
</dbReference>
<dbReference type="GO" id="GO:0008320">
    <property type="term" value="F:protein transmembrane transporter activity"/>
    <property type="evidence" value="ECO:0007669"/>
    <property type="project" value="TreeGrafter"/>
</dbReference>
<evidence type="ECO:0000256" key="1">
    <source>
        <dbReference type="ARBA" id="ARBA00022452"/>
    </source>
</evidence>
<dbReference type="GO" id="GO:0046819">
    <property type="term" value="P:protein secretion by the type V secretion system"/>
    <property type="evidence" value="ECO:0007669"/>
    <property type="project" value="TreeGrafter"/>
</dbReference>
<dbReference type="Pfam" id="PF08479">
    <property type="entry name" value="POTRA_2"/>
    <property type="match status" value="1"/>
</dbReference>
<evidence type="ECO:0000256" key="3">
    <source>
        <dbReference type="ARBA" id="ARBA00023237"/>
    </source>
</evidence>
<gene>
    <name evidence="6" type="ORF">CDN99_10130</name>
</gene>
<dbReference type="InterPro" id="IPR051544">
    <property type="entry name" value="TPS_OM_transporter"/>
</dbReference>
<keyword evidence="2" id="KW-0812">Transmembrane</keyword>
<dbReference type="InterPro" id="IPR005565">
    <property type="entry name" value="Hemolysn_activator_HlyB_C"/>
</dbReference>
<dbReference type="PANTHER" id="PTHR34597:SF1">
    <property type="entry name" value="HEME_HEMOPEXIN TRANSPORTER PROTEIN HUXB"/>
    <property type="match status" value="1"/>
</dbReference>
<protein>
    <recommendedName>
        <fullName evidence="8">Haemolysin activator HlyB C-terminal domain-containing protein</fullName>
    </recommendedName>
</protein>
<dbReference type="InterPro" id="IPR013686">
    <property type="entry name" value="Polypept-transport_assoc_ShlB"/>
</dbReference>
<dbReference type="PANTHER" id="PTHR34597">
    <property type="entry name" value="SLR1661 PROTEIN"/>
    <property type="match status" value="1"/>
</dbReference>
<keyword evidence="1" id="KW-1134">Transmembrane beta strand</keyword>
<proteinExistence type="predicted"/>
<accession>A0A246JG40</accession>
<name>A0A246JG40_9BURK</name>
<feature type="domain" description="Haemolysin activator HlyB C-terminal" evidence="4">
    <location>
        <begin position="223"/>
        <end position="534"/>
    </location>
</feature>
<dbReference type="Gene3D" id="3.10.20.310">
    <property type="entry name" value="membrane protein fhac"/>
    <property type="match status" value="1"/>
</dbReference>
<feature type="domain" description="Polypeptide-transport-associated ShlB-type" evidence="5">
    <location>
        <begin position="94"/>
        <end position="165"/>
    </location>
</feature>
<evidence type="ECO:0000313" key="7">
    <source>
        <dbReference type="Proteomes" id="UP000197468"/>
    </source>
</evidence>
<comment type="caution">
    <text evidence="6">The sequence shown here is derived from an EMBL/GenBank/DDBJ whole genome shotgun (WGS) entry which is preliminary data.</text>
</comment>
<keyword evidence="1" id="KW-0472">Membrane</keyword>
<organism evidence="6 7">
    <name type="scientific">Roseateles aquatilis</name>
    <dbReference type="NCBI Taxonomy" id="431061"/>
    <lineage>
        <taxon>Bacteria</taxon>
        <taxon>Pseudomonadati</taxon>
        <taxon>Pseudomonadota</taxon>
        <taxon>Betaproteobacteria</taxon>
        <taxon>Burkholderiales</taxon>
        <taxon>Sphaerotilaceae</taxon>
        <taxon>Roseateles</taxon>
    </lineage>
</organism>
<sequence length="577" mass="61251">MERSSMLAIAMKTMKTFIPCSFNAQATGGDGARPRSNRRCTPLGVLGGLALLLPNLPVLAADPSPSIVALSSTAAGSPHASTGGTQVGPSMPHRLRIDGVTVLDGAALAIELQPMLTHLAPPDRLEALARRVEAQVRAAGRPFARAYVPSQDPARGEWRIAVVEGRYGRVELNGDATGDARPWFADLSSGLPIGTEFERQVLIASQLPGISVRAALGPGAAVGEGDVVLTLNRARRWEAEIDLDNHGNRHSGRHRLTASGHVNGVLRFGDRLSVVAGGNDGRGWQGSVGYGLPISTRGSRLSLSGGHHHYELGGEFKPLRAEGQVDIGGLAVTVPLVLTESSRVSWHIGAAMRRMVNRQRAVALEDPRRSTSVTAGLRGVTSLSSGSVAWGGVAMEAGKVRLRDPAWAAIDAAGPRVAGEFLVISADAALLKQWSAWGLLLRASGQIADKNLDPSSKFVLGGPASVRAWSLGEVSGDHGVLAQTELRYRWNALEPFAFIDAGRVKFHHTPWAAPKARVKDRDGRTLAGTGLGLRWRHGRWSAEGTAAWRLASVSQRRSASDSRAKVPQVWVSVSYAL</sequence>
<reference evidence="6 7" key="1">
    <citation type="journal article" date="2008" name="Int. J. Syst. Evol. Microbiol.">
        <title>Description of Roseateles aquatilis sp. nov. and Roseateles terrae sp. nov., in the class Betaproteobacteria, and emended description of the genus Roseateles.</title>
        <authorList>
            <person name="Gomila M."/>
            <person name="Bowien B."/>
            <person name="Falsen E."/>
            <person name="Moore E.R."/>
            <person name="Lalucat J."/>
        </authorList>
    </citation>
    <scope>NUCLEOTIDE SEQUENCE [LARGE SCALE GENOMIC DNA]</scope>
    <source>
        <strain evidence="6 7">CCUG 48205</strain>
    </source>
</reference>
<keyword evidence="7" id="KW-1185">Reference proteome</keyword>